<dbReference type="CDD" id="cd05387">
    <property type="entry name" value="BY-kinase"/>
    <property type="match status" value="1"/>
</dbReference>
<feature type="region of interest" description="Disordered" evidence="4">
    <location>
        <begin position="1"/>
        <end position="42"/>
    </location>
</feature>
<keyword evidence="5" id="KW-0812">Transmembrane</keyword>
<dbReference type="Proteomes" id="UP000318288">
    <property type="component" value="Unassembled WGS sequence"/>
</dbReference>
<accession>A0A5C6F286</accession>
<dbReference type="EMBL" id="SJPW01000004">
    <property type="protein sequence ID" value="TWU54477.1"/>
    <property type="molecule type" value="Genomic_DNA"/>
</dbReference>
<evidence type="ECO:0000256" key="1">
    <source>
        <dbReference type="ARBA" id="ARBA00022741"/>
    </source>
</evidence>
<dbReference type="Gene3D" id="3.40.50.300">
    <property type="entry name" value="P-loop containing nucleotide triphosphate hydrolases"/>
    <property type="match status" value="1"/>
</dbReference>
<gene>
    <name evidence="6" type="primary">ywqD_2</name>
    <name evidence="6" type="ORF">Poly51_31960</name>
</gene>
<keyword evidence="1" id="KW-0547">Nucleotide-binding</keyword>
<sequence>MATSRKKTTTPNRNPETGADRDQARPRRKGPVMTGPPSRAATDETSFDPWIIWVTFRRCWAWAIPAGAVLAGLTAMAVLRGFVPRYEASHLLVANDEYVVFNNVMKVSKDLARTETALILNPIVLDPVLADSSLHDVPSLSDPATAEANLRANLKIKGGGDPKSLEVRYQDTDRDAAARVCNAVVESYLRQRDSFDDARVNDVERWLEPEILRWEQEVEKRQSLVQALSEEALGFSPGHALDRAENDTNVALLTQLRSEIGDLKIELAMFDAGLADSGFSAGGAAKTGLTPGSVEAIVVKRAEPRESQILAAIENDSKVRETVRKVDRYRAMILDLEVKDMVRVSRTYYNELIRSLAEAESKLEGIRQEARPRAIAKLDQIAEEQYQRDLANAEREMEFQREQLLARLKQEGRESEQMKEARAAAVRMEHDAQRKVIASRLDILQSQYSEERQRLEKFGGTTAQLQFAQDELDVASGLLKKLRDRVAAIHTERRQDGAVRTLAVARPPKSPIETAPYKKLAMVSSVAFLIPFLIGLAFEYRVQRVTDASSFSKAGDMVPIMGEVARLPTGSRSQKRRRVFEESIDTLRANLFLSMDTNKTRSIAVVSGMSGEGKSSVSSQLALSIAKATGGTVLLVDGDLRCPDQHEIFGLEMGVGFAGVLAGKATLAEAVDTSLGGLIHVLPAGRLTASPHRLVSPSGIRDFIDDALSQYSYVVMDTAPVLSAGETLAVASAVDATLICVMRDVSRIDNVTRTTRRLEAAGASIAGTVFSGVSARQYSYRYGDYDYAIGDGSFGDSYHDEEQASS</sequence>
<organism evidence="6 7">
    <name type="scientific">Rubripirellula tenax</name>
    <dbReference type="NCBI Taxonomy" id="2528015"/>
    <lineage>
        <taxon>Bacteria</taxon>
        <taxon>Pseudomonadati</taxon>
        <taxon>Planctomycetota</taxon>
        <taxon>Planctomycetia</taxon>
        <taxon>Pirellulales</taxon>
        <taxon>Pirellulaceae</taxon>
        <taxon>Rubripirellula</taxon>
    </lineage>
</organism>
<reference evidence="6 7" key="1">
    <citation type="submission" date="2019-02" db="EMBL/GenBank/DDBJ databases">
        <title>Deep-cultivation of Planctomycetes and their phenomic and genomic characterization uncovers novel biology.</title>
        <authorList>
            <person name="Wiegand S."/>
            <person name="Jogler M."/>
            <person name="Boedeker C."/>
            <person name="Pinto D."/>
            <person name="Vollmers J."/>
            <person name="Rivas-Marin E."/>
            <person name="Kohn T."/>
            <person name="Peeters S.H."/>
            <person name="Heuer A."/>
            <person name="Rast P."/>
            <person name="Oberbeckmann S."/>
            <person name="Bunk B."/>
            <person name="Jeske O."/>
            <person name="Meyerdierks A."/>
            <person name="Storesund J.E."/>
            <person name="Kallscheuer N."/>
            <person name="Luecker S."/>
            <person name="Lage O.M."/>
            <person name="Pohl T."/>
            <person name="Merkel B.J."/>
            <person name="Hornburger P."/>
            <person name="Mueller R.-W."/>
            <person name="Bruemmer F."/>
            <person name="Labrenz M."/>
            <person name="Spormann A.M."/>
            <person name="Op Den Camp H."/>
            <person name="Overmann J."/>
            <person name="Amann R."/>
            <person name="Jetten M.S.M."/>
            <person name="Mascher T."/>
            <person name="Medema M.H."/>
            <person name="Devos D.P."/>
            <person name="Kaster A.-K."/>
            <person name="Ovreas L."/>
            <person name="Rohde M."/>
            <person name="Galperin M.Y."/>
            <person name="Jogler C."/>
        </authorList>
    </citation>
    <scope>NUCLEOTIDE SEQUENCE [LARGE SCALE GENOMIC DNA]</scope>
    <source>
        <strain evidence="6 7">Poly51</strain>
    </source>
</reference>
<keyword evidence="5" id="KW-1133">Transmembrane helix</keyword>
<dbReference type="SUPFAM" id="SSF52540">
    <property type="entry name" value="P-loop containing nucleoside triphosphate hydrolases"/>
    <property type="match status" value="1"/>
</dbReference>
<dbReference type="InterPro" id="IPR005702">
    <property type="entry name" value="Wzc-like_C"/>
</dbReference>
<dbReference type="AlphaFoldDB" id="A0A5C6F286"/>
<dbReference type="InterPro" id="IPR027417">
    <property type="entry name" value="P-loop_NTPase"/>
</dbReference>
<evidence type="ECO:0000256" key="4">
    <source>
        <dbReference type="SAM" id="MobiDB-lite"/>
    </source>
</evidence>
<dbReference type="GO" id="GO:0004715">
    <property type="term" value="F:non-membrane spanning protein tyrosine kinase activity"/>
    <property type="evidence" value="ECO:0007669"/>
    <property type="project" value="UniProtKB-EC"/>
</dbReference>
<keyword evidence="5" id="KW-0472">Membrane</keyword>
<keyword evidence="7" id="KW-1185">Reference proteome</keyword>
<proteinExistence type="predicted"/>
<evidence type="ECO:0000313" key="6">
    <source>
        <dbReference type="EMBL" id="TWU54477.1"/>
    </source>
</evidence>
<keyword evidence="3" id="KW-0175">Coiled coil</keyword>
<comment type="caution">
    <text evidence="6">The sequence shown here is derived from an EMBL/GenBank/DDBJ whole genome shotgun (WGS) entry which is preliminary data.</text>
</comment>
<keyword evidence="6" id="KW-0418">Kinase</keyword>
<dbReference type="PANTHER" id="PTHR32309">
    <property type="entry name" value="TYROSINE-PROTEIN KINASE"/>
    <property type="match status" value="1"/>
</dbReference>
<evidence type="ECO:0000256" key="5">
    <source>
        <dbReference type="SAM" id="Phobius"/>
    </source>
</evidence>
<keyword evidence="6" id="KW-0808">Transferase</keyword>
<keyword evidence="2" id="KW-0067">ATP-binding</keyword>
<protein>
    <submittedName>
        <fullName evidence="6">Tyrosine-protein kinase YwqD</fullName>
        <ecNumber evidence="6">2.7.10.2</ecNumber>
    </submittedName>
</protein>
<name>A0A5C6F286_9BACT</name>
<dbReference type="InterPro" id="IPR050445">
    <property type="entry name" value="Bact_polysacc_biosynth/exp"/>
</dbReference>
<feature type="coiled-coil region" evidence="3">
    <location>
        <begin position="349"/>
        <end position="421"/>
    </location>
</feature>
<evidence type="ECO:0000256" key="3">
    <source>
        <dbReference type="SAM" id="Coils"/>
    </source>
</evidence>
<dbReference type="PANTHER" id="PTHR32309:SF31">
    <property type="entry name" value="CAPSULAR EXOPOLYSACCHARIDE FAMILY"/>
    <property type="match status" value="1"/>
</dbReference>
<dbReference type="EC" id="2.7.10.2" evidence="6"/>
<evidence type="ECO:0000256" key="2">
    <source>
        <dbReference type="ARBA" id="ARBA00022840"/>
    </source>
</evidence>
<evidence type="ECO:0000313" key="7">
    <source>
        <dbReference type="Proteomes" id="UP000318288"/>
    </source>
</evidence>
<feature type="transmembrane region" description="Helical" evidence="5">
    <location>
        <begin position="60"/>
        <end position="79"/>
    </location>
</feature>